<sequence>MSTFNIELPALAVENGRNAPVESNVVETVGGPAVSWRTMATAQPPLGTVVWLSLSSRSSSSPLRSESTPPPSVPRDMLEGWAEQTPQFVEEDPYALPDVVSEHQRDEEMVTEAQTLTPAPVEFQGPIDVQDLITILEHDVAMSSEEIVAVKEEEGAKRLRQAPADVVPNPSEGMIDVDAIQSTPNNDAPTKVEDDVTEPQGSKDTRHVQADSDIEELDSDHVPLSLLSKRKRTETESPSSKKAKGSCGPAPRMIAEVVDRRVKKEPTKEPNDETVLYQDKPTDDPCENCIDHKRQCFLPKNCKINSKCQACKTAGFRIRCGRGKPTIKDNGKDASRGPKARSKKSNTQASTSTARSALGVKSYHLIQDSDLDSLSHAQLLKHCDEYTHLIDNNDKVIAPCKDAREKVIEAINRRFPYDVDEEEQGHHEITRKQKGKGKAKQV</sequence>
<dbReference type="Proteomes" id="UP000076798">
    <property type="component" value="Unassembled WGS sequence"/>
</dbReference>
<feature type="compositionally biased region" description="Polar residues" evidence="1">
    <location>
        <begin position="345"/>
        <end position="355"/>
    </location>
</feature>
<keyword evidence="3" id="KW-1185">Reference proteome</keyword>
<gene>
    <name evidence="2" type="ORF">SISSUDRAFT_1067913</name>
</gene>
<evidence type="ECO:0000313" key="2">
    <source>
        <dbReference type="EMBL" id="KZT31263.1"/>
    </source>
</evidence>
<evidence type="ECO:0000313" key="3">
    <source>
        <dbReference type="Proteomes" id="UP000076798"/>
    </source>
</evidence>
<feature type="region of interest" description="Disordered" evidence="1">
    <location>
        <begin position="325"/>
        <end position="355"/>
    </location>
</feature>
<feature type="compositionally biased region" description="Basic residues" evidence="1">
    <location>
        <begin position="432"/>
        <end position="442"/>
    </location>
</feature>
<accession>A0A165WKE9</accession>
<dbReference type="AlphaFoldDB" id="A0A165WKE9"/>
<feature type="compositionally biased region" description="Basic and acidic residues" evidence="1">
    <location>
        <begin position="326"/>
        <end position="336"/>
    </location>
</feature>
<feature type="region of interest" description="Disordered" evidence="1">
    <location>
        <begin position="419"/>
        <end position="442"/>
    </location>
</feature>
<organism evidence="2 3">
    <name type="scientific">Sistotremastrum suecicum HHB10207 ss-3</name>
    <dbReference type="NCBI Taxonomy" id="1314776"/>
    <lineage>
        <taxon>Eukaryota</taxon>
        <taxon>Fungi</taxon>
        <taxon>Dikarya</taxon>
        <taxon>Basidiomycota</taxon>
        <taxon>Agaricomycotina</taxon>
        <taxon>Agaricomycetes</taxon>
        <taxon>Sistotremastrales</taxon>
        <taxon>Sistotremastraceae</taxon>
        <taxon>Sistotremastrum</taxon>
    </lineage>
</organism>
<reference evidence="2 3" key="1">
    <citation type="journal article" date="2016" name="Mol. Biol. Evol.">
        <title>Comparative Genomics of Early-Diverging Mushroom-Forming Fungi Provides Insights into the Origins of Lignocellulose Decay Capabilities.</title>
        <authorList>
            <person name="Nagy L.G."/>
            <person name="Riley R."/>
            <person name="Tritt A."/>
            <person name="Adam C."/>
            <person name="Daum C."/>
            <person name="Floudas D."/>
            <person name="Sun H."/>
            <person name="Yadav J.S."/>
            <person name="Pangilinan J."/>
            <person name="Larsson K.H."/>
            <person name="Matsuura K."/>
            <person name="Barry K."/>
            <person name="Labutti K."/>
            <person name="Kuo R."/>
            <person name="Ohm R.A."/>
            <person name="Bhattacharya S.S."/>
            <person name="Shirouzu T."/>
            <person name="Yoshinaga Y."/>
            <person name="Martin F.M."/>
            <person name="Grigoriev I.V."/>
            <person name="Hibbett D.S."/>
        </authorList>
    </citation>
    <scope>NUCLEOTIDE SEQUENCE [LARGE SCALE GENOMIC DNA]</scope>
    <source>
        <strain evidence="2 3">HHB10207 ss-3</strain>
    </source>
</reference>
<evidence type="ECO:0000256" key="1">
    <source>
        <dbReference type="SAM" id="MobiDB-lite"/>
    </source>
</evidence>
<name>A0A165WKE9_9AGAM</name>
<protein>
    <submittedName>
        <fullName evidence="2">Uncharacterized protein</fullName>
    </submittedName>
</protein>
<feature type="region of interest" description="Disordered" evidence="1">
    <location>
        <begin position="155"/>
        <end position="253"/>
    </location>
</feature>
<proteinExistence type="predicted"/>
<dbReference type="EMBL" id="KV428694">
    <property type="protein sequence ID" value="KZT31263.1"/>
    <property type="molecule type" value="Genomic_DNA"/>
</dbReference>
<feature type="compositionally biased region" description="Basic and acidic residues" evidence="1">
    <location>
        <begin position="201"/>
        <end position="210"/>
    </location>
</feature>